<comment type="similarity">
    <text evidence="1">Belongs to the TMA16 family.</text>
</comment>
<keyword evidence="4" id="KW-1185">Reference proteome</keyword>
<dbReference type="AlphaFoldDB" id="A0A4Z0A3N3"/>
<evidence type="ECO:0000313" key="4">
    <source>
        <dbReference type="Proteomes" id="UP000298061"/>
    </source>
</evidence>
<dbReference type="EMBL" id="SFCI01000190">
    <property type="protein sequence ID" value="TFY81632.1"/>
    <property type="molecule type" value="Genomic_DNA"/>
</dbReference>
<gene>
    <name evidence="3" type="ORF">EWM64_g2380</name>
</gene>
<dbReference type="Gene3D" id="1.20.1440.170">
    <property type="entry name" value="Translation machinery-associated protein 16-like"/>
    <property type="match status" value="1"/>
</dbReference>
<dbReference type="Pfam" id="PF11176">
    <property type="entry name" value="Tma16"/>
    <property type="match status" value="1"/>
</dbReference>
<evidence type="ECO:0000313" key="3">
    <source>
        <dbReference type="EMBL" id="TFY81632.1"/>
    </source>
</evidence>
<feature type="region of interest" description="Disordered" evidence="2">
    <location>
        <begin position="1"/>
        <end position="46"/>
    </location>
</feature>
<comment type="caution">
    <text evidence="3">The sequence shown here is derived from an EMBL/GenBank/DDBJ whole genome shotgun (WGS) entry which is preliminary data.</text>
</comment>
<sequence>MAPSKQGKTGDKGGKKEKVFHPESRKAGQLVRSSLRQTKLRDQASKRWKKHSAHVNLFGFWYHALPEEGVLTLEEMHALIRDVWLVRHDSEIEEEKAARRKGRPKSTKEQKLEEIKRREAEEYRAGMDVLDLTHPDNVALFRNWDQIEVAYPQMLRFIRITSEKPDIIISSRPGQHPLLKEKPVVEDQAMDVVPPAPLASEPVERFSSTMMAMDVPV</sequence>
<dbReference type="InterPro" id="IPR021346">
    <property type="entry name" value="Tma16"/>
</dbReference>
<dbReference type="InterPro" id="IPR038356">
    <property type="entry name" value="Tma16_sf"/>
</dbReference>
<protein>
    <recommendedName>
        <fullName evidence="5">Translation machinery-associated protein 16</fullName>
    </recommendedName>
</protein>
<dbReference type="GO" id="GO:0005634">
    <property type="term" value="C:nucleus"/>
    <property type="evidence" value="ECO:0007669"/>
    <property type="project" value="TreeGrafter"/>
</dbReference>
<name>A0A4Z0A3N3_9AGAM</name>
<evidence type="ECO:0000256" key="1">
    <source>
        <dbReference type="ARBA" id="ARBA00034127"/>
    </source>
</evidence>
<feature type="compositionally biased region" description="Basic and acidic residues" evidence="2">
    <location>
        <begin position="8"/>
        <end position="26"/>
    </location>
</feature>
<proteinExistence type="inferred from homology"/>
<reference evidence="3 4" key="1">
    <citation type="submission" date="2019-02" db="EMBL/GenBank/DDBJ databases">
        <title>Genome sequencing of the rare red list fungi Hericium alpestre (H. flagellum).</title>
        <authorList>
            <person name="Buettner E."/>
            <person name="Kellner H."/>
        </authorList>
    </citation>
    <scope>NUCLEOTIDE SEQUENCE [LARGE SCALE GENOMIC DNA]</scope>
    <source>
        <strain evidence="3 4">DSM 108284</strain>
    </source>
</reference>
<accession>A0A4Z0A3N3</accession>
<evidence type="ECO:0000256" key="2">
    <source>
        <dbReference type="SAM" id="MobiDB-lite"/>
    </source>
</evidence>
<dbReference type="PANTHER" id="PTHR13349:SF2">
    <property type="entry name" value="TRANSLATION MACHINERY-ASSOCIATED PROTEIN 16"/>
    <property type="match status" value="1"/>
</dbReference>
<dbReference type="Proteomes" id="UP000298061">
    <property type="component" value="Unassembled WGS sequence"/>
</dbReference>
<dbReference type="STRING" id="135208.A0A4Z0A3N3"/>
<dbReference type="OrthoDB" id="270284at2759"/>
<evidence type="ECO:0008006" key="5">
    <source>
        <dbReference type="Google" id="ProtNLM"/>
    </source>
</evidence>
<organism evidence="3 4">
    <name type="scientific">Hericium alpestre</name>
    <dbReference type="NCBI Taxonomy" id="135208"/>
    <lineage>
        <taxon>Eukaryota</taxon>
        <taxon>Fungi</taxon>
        <taxon>Dikarya</taxon>
        <taxon>Basidiomycota</taxon>
        <taxon>Agaricomycotina</taxon>
        <taxon>Agaricomycetes</taxon>
        <taxon>Russulales</taxon>
        <taxon>Hericiaceae</taxon>
        <taxon>Hericium</taxon>
    </lineage>
</organism>
<dbReference type="PANTHER" id="PTHR13349">
    <property type="entry name" value="TRANSLATION MACHINERY-ASSOCIATED PROTEIN 16"/>
    <property type="match status" value="1"/>
</dbReference>